<reference evidence="7" key="1">
    <citation type="journal article" date="2019" name="Int. J. Syst. Evol. Microbiol.">
        <title>The Global Catalogue of Microorganisms (GCM) 10K type strain sequencing project: providing services to taxonomists for standard genome sequencing and annotation.</title>
        <authorList>
            <consortium name="The Broad Institute Genomics Platform"/>
            <consortium name="The Broad Institute Genome Sequencing Center for Infectious Disease"/>
            <person name="Wu L."/>
            <person name="Ma J."/>
        </authorList>
    </citation>
    <scope>NUCLEOTIDE SEQUENCE [LARGE SCALE GENOMIC DNA]</scope>
    <source>
        <strain evidence="7">JCM 17664</strain>
    </source>
</reference>
<dbReference type="InterPro" id="IPR001647">
    <property type="entry name" value="HTH_TetR"/>
</dbReference>
<name>A0ABP8FGS3_9BACT</name>
<evidence type="ECO:0000256" key="2">
    <source>
        <dbReference type="ARBA" id="ARBA00023125"/>
    </source>
</evidence>
<evidence type="ECO:0000259" key="5">
    <source>
        <dbReference type="PROSITE" id="PS50977"/>
    </source>
</evidence>
<protein>
    <recommendedName>
        <fullName evidence="5">HTH tetR-type domain-containing protein</fullName>
    </recommendedName>
</protein>
<organism evidence="6 7">
    <name type="scientific">Compostibacter hankyongensis</name>
    <dbReference type="NCBI Taxonomy" id="1007089"/>
    <lineage>
        <taxon>Bacteria</taxon>
        <taxon>Pseudomonadati</taxon>
        <taxon>Bacteroidota</taxon>
        <taxon>Chitinophagia</taxon>
        <taxon>Chitinophagales</taxon>
        <taxon>Chitinophagaceae</taxon>
        <taxon>Compostibacter</taxon>
    </lineage>
</organism>
<keyword evidence="3" id="KW-0804">Transcription</keyword>
<evidence type="ECO:0000256" key="4">
    <source>
        <dbReference type="PROSITE-ProRule" id="PRU00335"/>
    </source>
</evidence>
<evidence type="ECO:0000313" key="6">
    <source>
        <dbReference type="EMBL" id="GAA4303026.1"/>
    </source>
</evidence>
<dbReference type="PROSITE" id="PS50977">
    <property type="entry name" value="HTH_TETR_2"/>
    <property type="match status" value="1"/>
</dbReference>
<proteinExistence type="predicted"/>
<evidence type="ECO:0000256" key="1">
    <source>
        <dbReference type="ARBA" id="ARBA00023015"/>
    </source>
</evidence>
<accession>A0ABP8FGS3</accession>
<dbReference type="PANTHER" id="PTHR30055:SF234">
    <property type="entry name" value="HTH-TYPE TRANSCRIPTIONAL REGULATOR BETI"/>
    <property type="match status" value="1"/>
</dbReference>
<gene>
    <name evidence="6" type="ORF">GCM10023143_05920</name>
</gene>
<dbReference type="Gene3D" id="1.10.10.60">
    <property type="entry name" value="Homeodomain-like"/>
    <property type="match status" value="1"/>
</dbReference>
<sequence length="217" mass="25256">MEKAEKSALAVTRILETAFTLFRQYGVRLVTMDEIAARMGMSKKTLYLHFADKDELVTRVVQHSVQGIQDLCLTYQQSAGDAIEELLQTMRYLEGFFRNMNPVVIMDLQKYHPKAYAVFREHMDGFVLKNIYANLKRGMTEGLYRDNIRMDIVAKARLETCMICFRPEFFPGDRYEMSQVQQELRLNFLFGLSTLKGYKLIQRYLKKQTASETAKTA</sequence>
<dbReference type="Proteomes" id="UP001501207">
    <property type="component" value="Unassembled WGS sequence"/>
</dbReference>
<dbReference type="InterPro" id="IPR009057">
    <property type="entry name" value="Homeodomain-like_sf"/>
</dbReference>
<dbReference type="PRINTS" id="PR00455">
    <property type="entry name" value="HTHTETR"/>
</dbReference>
<dbReference type="PANTHER" id="PTHR30055">
    <property type="entry name" value="HTH-TYPE TRANSCRIPTIONAL REGULATOR RUTR"/>
    <property type="match status" value="1"/>
</dbReference>
<feature type="domain" description="HTH tetR-type" evidence="5">
    <location>
        <begin position="8"/>
        <end position="68"/>
    </location>
</feature>
<dbReference type="SUPFAM" id="SSF46689">
    <property type="entry name" value="Homeodomain-like"/>
    <property type="match status" value="1"/>
</dbReference>
<dbReference type="RefSeq" id="WP_344975086.1">
    <property type="nucleotide sequence ID" value="NZ_BAABFN010000001.1"/>
</dbReference>
<dbReference type="Gene3D" id="1.10.357.10">
    <property type="entry name" value="Tetracycline Repressor, domain 2"/>
    <property type="match status" value="1"/>
</dbReference>
<feature type="DNA-binding region" description="H-T-H motif" evidence="4">
    <location>
        <begin position="31"/>
        <end position="50"/>
    </location>
</feature>
<evidence type="ECO:0000256" key="3">
    <source>
        <dbReference type="ARBA" id="ARBA00023163"/>
    </source>
</evidence>
<dbReference type="Pfam" id="PF00440">
    <property type="entry name" value="TetR_N"/>
    <property type="match status" value="1"/>
</dbReference>
<comment type="caution">
    <text evidence="6">The sequence shown here is derived from an EMBL/GenBank/DDBJ whole genome shotgun (WGS) entry which is preliminary data.</text>
</comment>
<dbReference type="InterPro" id="IPR050109">
    <property type="entry name" value="HTH-type_TetR-like_transc_reg"/>
</dbReference>
<keyword evidence="1" id="KW-0805">Transcription regulation</keyword>
<evidence type="ECO:0000313" key="7">
    <source>
        <dbReference type="Proteomes" id="UP001501207"/>
    </source>
</evidence>
<dbReference type="EMBL" id="BAABFN010000001">
    <property type="protein sequence ID" value="GAA4303026.1"/>
    <property type="molecule type" value="Genomic_DNA"/>
</dbReference>
<keyword evidence="7" id="KW-1185">Reference proteome</keyword>
<keyword evidence="2 4" id="KW-0238">DNA-binding</keyword>